<feature type="compositionally biased region" description="Polar residues" evidence="1">
    <location>
        <begin position="52"/>
        <end position="62"/>
    </location>
</feature>
<name>A0A2G2YKC0_CAPAN</name>
<evidence type="ECO:0000256" key="1">
    <source>
        <dbReference type="SAM" id="MobiDB-lite"/>
    </source>
</evidence>
<protein>
    <submittedName>
        <fullName evidence="2">Uncharacterized protein</fullName>
    </submittedName>
</protein>
<feature type="region of interest" description="Disordered" evidence="1">
    <location>
        <begin position="25"/>
        <end position="66"/>
    </location>
</feature>
<dbReference type="EMBL" id="AYRZ02000010">
    <property type="protein sequence ID" value="PHT70184.1"/>
    <property type="molecule type" value="Genomic_DNA"/>
</dbReference>
<keyword evidence="3" id="KW-1185">Reference proteome</keyword>
<sequence length="118" mass="13410">MRWNRVDVSIGNQFEALEDIEKNEAEVKEKSTIERKNTMHNEKDDSKKKKGQQNTNHSSTPIRKNKAYYEDLLRKSAISGLNKDLAASEDDLKKVDEAAKELESFTGAVDLAVDLDKL</sequence>
<proteinExistence type="predicted"/>
<evidence type="ECO:0000313" key="2">
    <source>
        <dbReference type="EMBL" id="PHT70184.1"/>
    </source>
</evidence>
<reference evidence="2 3" key="1">
    <citation type="journal article" date="2014" name="Nat. Genet.">
        <title>Genome sequence of the hot pepper provides insights into the evolution of pungency in Capsicum species.</title>
        <authorList>
            <person name="Kim S."/>
            <person name="Park M."/>
            <person name="Yeom S.I."/>
            <person name="Kim Y.M."/>
            <person name="Lee J.M."/>
            <person name="Lee H.A."/>
            <person name="Seo E."/>
            <person name="Choi J."/>
            <person name="Cheong K."/>
            <person name="Kim K.T."/>
            <person name="Jung K."/>
            <person name="Lee G.W."/>
            <person name="Oh S.K."/>
            <person name="Bae C."/>
            <person name="Kim S.B."/>
            <person name="Lee H.Y."/>
            <person name="Kim S.Y."/>
            <person name="Kim M.S."/>
            <person name="Kang B.C."/>
            <person name="Jo Y.D."/>
            <person name="Yang H.B."/>
            <person name="Jeong H.J."/>
            <person name="Kang W.H."/>
            <person name="Kwon J.K."/>
            <person name="Shin C."/>
            <person name="Lim J.Y."/>
            <person name="Park J.H."/>
            <person name="Huh J.H."/>
            <person name="Kim J.S."/>
            <person name="Kim B.D."/>
            <person name="Cohen O."/>
            <person name="Paran I."/>
            <person name="Suh M.C."/>
            <person name="Lee S.B."/>
            <person name="Kim Y.K."/>
            <person name="Shin Y."/>
            <person name="Noh S.J."/>
            <person name="Park J."/>
            <person name="Seo Y.S."/>
            <person name="Kwon S.Y."/>
            <person name="Kim H.A."/>
            <person name="Park J.M."/>
            <person name="Kim H.J."/>
            <person name="Choi S.B."/>
            <person name="Bosland P.W."/>
            <person name="Reeves G."/>
            <person name="Jo S.H."/>
            <person name="Lee B.W."/>
            <person name="Cho H.T."/>
            <person name="Choi H.S."/>
            <person name="Lee M.S."/>
            <person name="Yu Y."/>
            <person name="Do Choi Y."/>
            <person name="Park B.S."/>
            <person name="van Deynze A."/>
            <person name="Ashrafi H."/>
            <person name="Hill T."/>
            <person name="Kim W.T."/>
            <person name="Pai H.S."/>
            <person name="Ahn H.K."/>
            <person name="Yeam I."/>
            <person name="Giovannoni J.J."/>
            <person name="Rose J.K."/>
            <person name="Sorensen I."/>
            <person name="Lee S.J."/>
            <person name="Kim R.W."/>
            <person name="Choi I.Y."/>
            <person name="Choi B.S."/>
            <person name="Lim J.S."/>
            <person name="Lee Y.H."/>
            <person name="Choi D."/>
        </authorList>
    </citation>
    <scope>NUCLEOTIDE SEQUENCE [LARGE SCALE GENOMIC DNA]</scope>
    <source>
        <strain evidence="3">cv. CM334</strain>
    </source>
</reference>
<feature type="compositionally biased region" description="Basic and acidic residues" evidence="1">
    <location>
        <begin position="25"/>
        <end position="47"/>
    </location>
</feature>
<reference evidence="2 3" key="2">
    <citation type="journal article" date="2017" name="Genome Biol.">
        <title>New reference genome sequences of hot pepper reveal the massive evolution of plant disease-resistance genes by retroduplication.</title>
        <authorList>
            <person name="Kim S."/>
            <person name="Park J."/>
            <person name="Yeom S.I."/>
            <person name="Kim Y.M."/>
            <person name="Seo E."/>
            <person name="Kim K.T."/>
            <person name="Kim M.S."/>
            <person name="Lee J.M."/>
            <person name="Cheong K."/>
            <person name="Shin H.S."/>
            <person name="Kim S.B."/>
            <person name="Han K."/>
            <person name="Lee J."/>
            <person name="Park M."/>
            <person name="Lee H.A."/>
            <person name="Lee H.Y."/>
            <person name="Lee Y."/>
            <person name="Oh S."/>
            <person name="Lee J.H."/>
            <person name="Choi E."/>
            <person name="Choi E."/>
            <person name="Lee S.E."/>
            <person name="Jeon J."/>
            <person name="Kim H."/>
            <person name="Choi G."/>
            <person name="Song H."/>
            <person name="Lee J."/>
            <person name="Lee S.C."/>
            <person name="Kwon J.K."/>
            <person name="Lee H.Y."/>
            <person name="Koo N."/>
            <person name="Hong Y."/>
            <person name="Kim R.W."/>
            <person name="Kang W.H."/>
            <person name="Huh J.H."/>
            <person name="Kang B.C."/>
            <person name="Yang T.J."/>
            <person name="Lee Y.H."/>
            <person name="Bennetzen J.L."/>
            <person name="Choi D."/>
        </authorList>
    </citation>
    <scope>NUCLEOTIDE SEQUENCE [LARGE SCALE GENOMIC DNA]</scope>
    <source>
        <strain evidence="3">cv. CM334</strain>
    </source>
</reference>
<dbReference type="STRING" id="4072.A0A2G2YKC0"/>
<comment type="caution">
    <text evidence="2">The sequence shown here is derived from an EMBL/GenBank/DDBJ whole genome shotgun (WGS) entry which is preliminary data.</text>
</comment>
<organism evidence="2 3">
    <name type="scientific">Capsicum annuum</name>
    <name type="common">Capsicum pepper</name>
    <dbReference type="NCBI Taxonomy" id="4072"/>
    <lineage>
        <taxon>Eukaryota</taxon>
        <taxon>Viridiplantae</taxon>
        <taxon>Streptophyta</taxon>
        <taxon>Embryophyta</taxon>
        <taxon>Tracheophyta</taxon>
        <taxon>Spermatophyta</taxon>
        <taxon>Magnoliopsida</taxon>
        <taxon>eudicotyledons</taxon>
        <taxon>Gunneridae</taxon>
        <taxon>Pentapetalae</taxon>
        <taxon>asterids</taxon>
        <taxon>lamiids</taxon>
        <taxon>Solanales</taxon>
        <taxon>Solanaceae</taxon>
        <taxon>Solanoideae</taxon>
        <taxon>Capsiceae</taxon>
        <taxon>Capsicum</taxon>
    </lineage>
</organism>
<dbReference type="Gramene" id="PHT70184">
    <property type="protein sequence ID" value="PHT70184"/>
    <property type="gene ID" value="T459_25288"/>
</dbReference>
<dbReference type="Proteomes" id="UP000222542">
    <property type="component" value="Unassembled WGS sequence"/>
</dbReference>
<gene>
    <name evidence="2" type="ORF">T459_25288</name>
</gene>
<evidence type="ECO:0000313" key="3">
    <source>
        <dbReference type="Proteomes" id="UP000222542"/>
    </source>
</evidence>
<accession>A0A2G2YKC0</accession>
<dbReference type="AlphaFoldDB" id="A0A2G2YKC0"/>